<dbReference type="AlphaFoldDB" id="A0A518VC95"/>
<keyword evidence="2" id="KW-1185">Reference proteome</keyword>
<name>A0A518VC95_BRELA</name>
<dbReference type="EMBL" id="CP033464">
    <property type="protein sequence ID" value="QDX94613.1"/>
    <property type="molecule type" value="Genomic_DNA"/>
</dbReference>
<evidence type="ECO:0000313" key="2">
    <source>
        <dbReference type="Proteomes" id="UP000319432"/>
    </source>
</evidence>
<gene>
    <name evidence="1" type="ORF">EEL30_21450</name>
</gene>
<protein>
    <submittedName>
        <fullName evidence="1">Uncharacterized protein</fullName>
    </submittedName>
</protein>
<organism evidence="1 2">
    <name type="scientific">Brevibacillus laterosporus</name>
    <name type="common">Bacillus laterosporus</name>
    <dbReference type="NCBI Taxonomy" id="1465"/>
    <lineage>
        <taxon>Bacteria</taxon>
        <taxon>Bacillati</taxon>
        <taxon>Bacillota</taxon>
        <taxon>Bacilli</taxon>
        <taxon>Bacillales</taxon>
        <taxon>Paenibacillaceae</taxon>
        <taxon>Brevibacillus</taxon>
    </lineage>
</organism>
<reference evidence="1 2" key="1">
    <citation type="submission" date="2018-11" db="EMBL/GenBank/DDBJ databases">
        <title>Phylogenetic determinants of toxin gene distribution in genomes of Brevibacillus laterosporus.</title>
        <authorList>
            <person name="Glare T.R."/>
            <person name="Durrant A."/>
            <person name="Berry C."/>
            <person name="Palma L."/>
            <person name="Ormskirk M."/>
            <person name="Cox M.O."/>
        </authorList>
    </citation>
    <scope>NUCLEOTIDE SEQUENCE [LARGE SCALE GENOMIC DNA]</scope>
    <source>
        <strain evidence="1 2">1821L</strain>
    </source>
</reference>
<evidence type="ECO:0000313" key="1">
    <source>
        <dbReference type="EMBL" id="QDX94613.1"/>
    </source>
</evidence>
<dbReference type="Proteomes" id="UP000319432">
    <property type="component" value="Chromosome"/>
</dbReference>
<accession>A0A518VC95</accession>
<sequence length="85" mass="10279">MERYVAQLRYVNAIQMTRDFSFQNDNRLFKGEIGDYIVTENGYQYALPRNVFENLFKKSTIPESLHQVDFEQAYKETYDLFEKVY</sequence>
<proteinExistence type="predicted"/>